<reference evidence="3" key="1">
    <citation type="submission" date="2025-08" db="UniProtKB">
        <authorList>
            <consortium name="RefSeq"/>
        </authorList>
    </citation>
    <scope>IDENTIFICATION</scope>
    <source>
        <tissue evidence="3">Whole Larva</tissue>
    </source>
</reference>
<accession>A0ABM1NGU4</accession>
<feature type="compositionally biased region" description="Polar residues" evidence="1">
    <location>
        <begin position="1"/>
        <end position="13"/>
    </location>
</feature>
<feature type="non-terminal residue" evidence="3">
    <location>
        <position position="161"/>
    </location>
</feature>
<proteinExistence type="predicted"/>
<organism evidence="2 3">
    <name type="scientific">Nicrophorus vespilloides</name>
    <name type="common">Boreal carrion beetle</name>
    <dbReference type="NCBI Taxonomy" id="110193"/>
    <lineage>
        <taxon>Eukaryota</taxon>
        <taxon>Metazoa</taxon>
        <taxon>Ecdysozoa</taxon>
        <taxon>Arthropoda</taxon>
        <taxon>Hexapoda</taxon>
        <taxon>Insecta</taxon>
        <taxon>Pterygota</taxon>
        <taxon>Neoptera</taxon>
        <taxon>Endopterygota</taxon>
        <taxon>Coleoptera</taxon>
        <taxon>Polyphaga</taxon>
        <taxon>Staphyliniformia</taxon>
        <taxon>Silphidae</taxon>
        <taxon>Nicrophorinae</taxon>
        <taxon>Nicrophorus</taxon>
    </lineage>
</organism>
<sequence length="161" mass="18845">MAQFVTHIQPTLVESSHHHAPGHPSHLGHPPAHHHHKDHHGKDHHHKEHSEPAHSREFPVLPAQHSLHMVDHHEQGSQKHDTQNGNKRQSQDKERGHYLDSHGVSHEYQMRFIDSQGIHRDQHGHAIDDDKYQRKEELARREKPTPPRYIDIQPVYPENKL</sequence>
<evidence type="ECO:0000313" key="3">
    <source>
        <dbReference type="RefSeq" id="XP_017786044.1"/>
    </source>
</evidence>
<feature type="region of interest" description="Disordered" evidence="1">
    <location>
        <begin position="1"/>
        <end position="97"/>
    </location>
</feature>
<feature type="compositionally biased region" description="Basic and acidic residues" evidence="1">
    <location>
        <begin position="68"/>
        <end position="82"/>
    </location>
</feature>
<name>A0ABM1NGU4_NICVS</name>
<keyword evidence="2" id="KW-1185">Reference proteome</keyword>
<dbReference type="Proteomes" id="UP000695000">
    <property type="component" value="Unplaced"/>
</dbReference>
<evidence type="ECO:0000313" key="2">
    <source>
        <dbReference type="Proteomes" id="UP000695000"/>
    </source>
</evidence>
<dbReference type="RefSeq" id="XP_017786044.1">
    <property type="nucleotide sequence ID" value="XM_017930555.1"/>
</dbReference>
<feature type="compositionally biased region" description="Basic residues" evidence="1">
    <location>
        <begin position="31"/>
        <end position="47"/>
    </location>
</feature>
<dbReference type="GeneID" id="108569127"/>
<feature type="region of interest" description="Disordered" evidence="1">
    <location>
        <begin position="120"/>
        <end position="161"/>
    </location>
</feature>
<evidence type="ECO:0000256" key="1">
    <source>
        <dbReference type="SAM" id="MobiDB-lite"/>
    </source>
</evidence>
<feature type="compositionally biased region" description="Basic and acidic residues" evidence="1">
    <location>
        <begin position="120"/>
        <end position="145"/>
    </location>
</feature>
<protein>
    <submittedName>
        <fullName evidence="3">Histidine-rich glycoprotein-like</fullName>
    </submittedName>
</protein>
<gene>
    <name evidence="3" type="primary">LOC108569127</name>
</gene>
<feature type="compositionally biased region" description="Basic and acidic residues" evidence="1">
    <location>
        <begin position="48"/>
        <end position="57"/>
    </location>
</feature>